<reference evidence="1 2" key="1">
    <citation type="submission" date="2022-01" db="EMBL/GenBank/DDBJ databases">
        <title>Dethiosulfovibrio faecalis sp. nov., a novel proteolytic, non-sulfur-reducing bacterium isolated from a marine aquaculture solid waste bioreactor.</title>
        <authorList>
            <person name="Grabowski S."/>
            <person name="Apolinario E."/>
            <person name="Schneider N."/>
            <person name="Marshall C.W."/>
            <person name="Sowers K.R."/>
        </authorList>
    </citation>
    <scope>NUCLEOTIDE SEQUENCE [LARGE SCALE GENOMIC DNA]</scope>
    <source>
        <strain evidence="1 2">DSM 12537</strain>
    </source>
</reference>
<accession>A0ABS9EN86</accession>
<sequence length="103" mass="12143">MDRSRVELKKCAICDRAFWGGPEDMACGSCREEYEKLREMVREYLWHQPMQKATLERIETDLGIPPRVARMLLKDPRFSGLGDKDIAKDGLDEEEKRNFKHDR</sequence>
<protein>
    <recommendedName>
        <fullName evidence="3">Flagellar protein</fullName>
    </recommendedName>
</protein>
<dbReference type="RefSeq" id="WP_236097665.1">
    <property type="nucleotide sequence ID" value="NZ_JAKGUD010000001.1"/>
</dbReference>
<name>A0ABS9EN86_9BACT</name>
<comment type="caution">
    <text evidence="1">The sequence shown here is derived from an EMBL/GenBank/DDBJ whole genome shotgun (WGS) entry which is preliminary data.</text>
</comment>
<dbReference type="Proteomes" id="UP001200430">
    <property type="component" value="Unassembled WGS sequence"/>
</dbReference>
<evidence type="ECO:0000313" key="1">
    <source>
        <dbReference type="EMBL" id="MCF4141335.1"/>
    </source>
</evidence>
<proteinExistence type="predicted"/>
<dbReference type="EMBL" id="JAKGUD010000001">
    <property type="protein sequence ID" value="MCF4141335.1"/>
    <property type="molecule type" value="Genomic_DNA"/>
</dbReference>
<evidence type="ECO:0000313" key="2">
    <source>
        <dbReference type="Proteomes" id="UP001200430"/>
    </source>
</evidence>
<gene>
    <name evidence="1" type="ORF">L2W38_00690</name>
</gene>
<evidence type="ECO:0008006" key="3">
    <source>
        <dbReference type="Google" id="ProtNLM"/>
    </source>
</evidence>
<keyword evidence="2" id="KW-1185">Reference proteome</keyword>
<organism evidence="1 2">
    <name type="scientific">Dethiosulfovibrio marinus</name>
    <dbReference type="NCBI Taxonomy" id="133532"/>
    <lineage>
        <taxon>Bacteria</taxon>
        <taxon>Thermotogati</taxon>
        <taxon>Synergistota</taxon>
        <taxon>Synergistia</taxon>
        <taxon>Synergistales</taxon>
        <taxon>Dethiosulfovibrionaceae</taxon>
        <taxon>Dethiosulfovibrio</taxon>
    </lineage>
</organism>